<evidence type="ECO:0000313" key="4">
    <source>
        <dbReference type="Proteomes" id="UP000244898"/>
    </source>
</evidence>
<feature type="domain" description="Saccharopine dehydrogenase NADP binding" evidence="1">
    <location>
        <begin position="5"/>
        <end position="137"/>
    </location>
</feature>
<dbReference type="InterPro" id="IPR032095">
    <property type="entry name" value="Sacchrp_dh-like_C"/>
</dbReference>
<dbReference type="Gene3D" id="3.30.360.10">
    <property type="entry name" value="Dihydrodipicolinate Reductase, domain 2"/>
    <property type="match status" value="1"/>
</dbReference>
<feature type="domain" description="Saccharopine dehydrogenase-like C-terminal" evidence="2">
    <location>
        <begin position="141"/>
        <end position="390"/>
    </location>
</feature>
<keyword evidence="4" id="KW-1185">Reference proteome</keyword>
<sequence>MGKTLVVGAGGVSHAAVHKMAMNSDIFTEITLASRTKSKCDAIAAAVKERVGVEIKTAELDAYKVADTVALIKETGAELLVNLALPYQDLVLMDACLEAGCHYLDTANYEPEDVAKFEYHWQWAYQDRFKEAGLTAILGSGFDPGVTSVFATWLKKHKLETIRQIDVLDANGGSNDQEFATNFNPEINLREVLAEVRHWENGAWHTSPAMTTKVEFDFPAIGVKNMYQMYHEELESLSTHFPEIERARFWMTFGDAYIMHAKVLENVGMTRIDPVMHDGKQIIPIQFLKTLLPDPGDLGAETKGKACIGDIATGQAKDGSGEKTYYIYNICDHEECYAEVGSQAVSYTTGVPAMIGAAQVLKGNWVEPGVWNMEQLDPDNFMDMLNEHGLPWQVHELDGPVEF</sequence>
<dbReference type="SUPFAM" id="SSF51735">
    <property type="entry name" value="NAD(P)-binding Rossmann-fold domains"/>
    <property type="match status" value="1"/>
</dbReference>
<protein>
    <submittedName>
        <fullName evidence="3">Carboxynorspermidine synthase</fullName>
        <ecNumber evidence="3">1.5.1.43</ecNumber>
    </submittedName>
</protein>
<name>A0A2R8CFH9_9RHOB</name>
<dbReference type="RefSeq" id="WP_108792338.1">
    <property type="nucleotide sequence ID" value="NZ_ONZG01000017.1"/>
</dbReference>
<dbReference type="EMBL" id="ONZG01000017">
    <property type="protein sequence ID" value="SPJ31170.1"/>
    <property type="molecule type" value="Genomic_DNA"/>
</dbReference>
<dbReference type="GO" id="GO:0102143">
    <property type="term" value="F:carboxynorspermidine dehydrogenase activity"/>
    <property type="evidence" value="ECO:0007669"/>
    <property type="project" value="UniProtKB-EC"/>
</dbReference>
<dbReference type="OrthoDB" id="9769367at2"/>
<dbReference type="Pfam" id="PF03435">
    <property type="entry name" value="Sacchrp_dh_NADP"/>
    <property type="match status" value="1"/>
</dbReference>
<keyword evidence="3" id="KW-0560">Oxidoreductase</keyword>
<evidence type="ECO:0000313" key="3">
    <source>
        <dbReference type="EMBL" id="SPJ31170.1"/>
    </source>
</evidence>
<gene>
    <name evidence="3" type="ORF">TRM7615_04711</name>
</gene>
<reference evidence="4" key="1">
    <citation type="submission" date="2018-03" db="EMBL/GenBank/DDBJ databases">
        <authorList>
            <person name="Rodrigo-Torres L."/>
            <person name="Arahal R. D."/>
            <person name="Lucena T."/>
        </authorList>
    </citation>
    <scope>NUCLEOTIDE SEQUENCE [LARGE SCALE GENOMIC DNA]</scope>
    <source>
        <strain evidence="4">CECT 7615</strain>
    </source>
</reference>
<dbReference type="EC" id="1.5.1.43" evidence="3"/>
<dbReference type="InterPro" id="IPR036291">
    <property type="entry name" value="NAD(P)-bd_dom_sf"/>
</dbReference>
<evidence type="ECO:0000259" key="2">
    <source>
        <dbReference type="Pfam" id="PF16653"/>
    </source>
</evidence>
<dbReference type="PANTHER" id="PTHR43796:SF2">
    <property type="entry name" value="CARBOXYNORSPERMIDINE SYNTHASE"/>
    <property type="match status" value="1"/>
</dbReference>
<proteinExistence type="predicted"/>
<dbReference type="AlphaFoldDB" id="A0A2R8CFH9"/>
<dbReference type="Proteomes" id="UP000244898">
    <property type="component" value="Unassembled WGS sequence"/>
</dbReference>
<evidence type="ECO:0000259" key="1">
    <source>
        <dbReference type="Pfam" id="PF03435"/>
    </source>
</evidence>
<organism evidence="3 4">
    <name type="scientific">Falsiruegeria mediterranea M17</name>
    <dbReference type="NCBI Taxonomy" id="1200281"/>
    <lineage>
        <taxon>Bacteria</taxon>
        <taxon>Pseudomonadati</taxon>
        <taxon>Pseudomonadota</taxon>
        <taxon>Alphaproteobacteria</taxon>
        <taxon>Rhodobacterales</taxon>
        <taxon>Roseobacteraceae</taxon>
        <taxon>Falsiruegeria</taxon>
    </lineage>
</organism>
<dbReference type="InterPro" id="IPR005097">
    <property type="entry name" value="Sacchrp_dh_NADP-bd"/>
</dbReference>
<dbReference type="Pfam" id="PF16653">
    <property type="entry name" value="Sacchrp_dh_C"/>
    <property type="match status" value="1"/>
</dbReference>
<dbReference type="PANTHER" id="PTHR43796">
    <property type="entry name" value="CARBOXYNORSPERMIDINE SYNTHASE"/>
    <property type="match status" value="1"/>
</dbReference>
<accession>A0A2R8CFH9</accession>
<dbReference type="Gene3D" id="3.40.50.720">
    <property type="entry name" value="NAD(P)-binding Rossmann-like Domain"/>
    <property type="match status" value="1"/>
</dbReference>